<evidence type="ECO:0000313" key="8">
    <source>
        <dbReference type="Proteomes" id="UP000002654"/>
    </source>
</evidence>
<accession>G4RM26</accession>
<feature type="binding site" evidence="5">
    <location>
        <position position="190"/>
    </location>
    <ligand>
        <name>L-homoserine</name>
        <dbReference type="ChEBI" id="CHEBI:57476"/>
    </ligand>
</feature>
<dbReference type="OrthoDB" id="4488at2157"/>
<reference evidence="7 8" key="1">
    <citation type="journal article" date="2011" name="PLoS ONE">
        <title>The complete genome sequence of Thermoproteus tenax: a physiologically versatile member of the Crenarchaeota.</title>
        <authorList>
            <person name="Siebers B."/>
            <person name="Zaparty M."/>
            <person name="Raddatz G."/>
            <person name="Tjaden B."/>
            <person name="Albers S.V."/>
            <person name="Bell S.D."/>
            <person name="Blombach F."/>
            <person name="Kletzin A."/>
            <person name="Kyrpides N."/>
            <person name="Lanz C."/>
            <person name="Plagens A."/>
            <person name="Rampp M."/>
            <person name="Rosinus A."/>
            <person name="von Jan M."/>
            <person name="Makarova K.S."/>
            <person name="Klenk H.P."/>
            <person name="Schuster S.C."/>
            <person name="Hensel R."/>
        </authorList>
    </citation>
    <scope>NUCLEOTIDE SEQUENCE [LARGE SCALE GENOMIC DNA]</scope>
    <source>
        <strain evidence="8">ATCC 35583 / DSM 2078 / JCM 9277 / NBRC 100435 / Kra 1</strain>
    </source>
</reference>
<evidence type="ECO:0000256" key="2">
    <source>
        <dbReference type="ARBA" id="ARBA00013213"/>
    </source>
</evidence>
<dbReference type="EC" id="1.1.1.3" evidence="2"/>
<dbReference type="UniPathway" id="UPA00050">
    <property type="reaction ID" value="UER00063"/>
</dbReference>
<keyword evidence="5" id="KW-0521">NADP</keyword>
<dbReference type="Gene3D" id="3.30.360.10">
    <property type="entry name" value="Dihydrodipicolinate Reductase, domain 2"/>
    <property type="match status" value="1"/>
</dbReference>
<proteinExistence type="inferred from homology"/>
<dbReference type="HOGENOM" id="CLU_009116_1_2_2"/>
<keyword evidence="8" id="KW-1185">Reference proteome</keyword>
<dbReference type="AlphaFoldDB" id="G4RM26"/>
<sequence>MIILYGFGGVGRTLAEVIYARTNFKISGIFDSRGGVLNCAGFSKQEVMKLVGVPRGGVADSGVGRRASLDEALNCAEVVVDVSPPNYRDGEPAASFYRRALSKGLSVVTANKAPLALYFSEFADRPVYYKATVMAGTPVIDLAQGLVGQEIISIRGVLNGTTNYILTRVDRDGLSFESALEEAKRKGYVEPDPSIDLQGIDAAAKLVILSNTLGLRLALNDVERRALSYLGPRTKYVAQADFTTGRASVAPERLEEGDFLLHALYTVNAVEIRTEVNEIKVIGKGAGRVETSLALLNDIMRALRERRR</sequence>
<evidence type="ECO:0000256" key="1">
    <source>
        <dbReference type="ARBA" id="ARBA00006753"/>
    </source>
</evidence>
<dbReference type="InterPro" id="IPR036291">
    <property type="entry name" value="NAD(P)-bd_dom_sf"/>
</dbReference>
<protein>
    <recommendedName>
        <fullName evidence="2">homoserine dehydrogenase</fullName>
        <ecNumber evidence="2">1.1.1.3</ecNumber>
    </recommendedName>
</protein>
<name>G4RM26_THETK</name>
<dbReference type="PANTHER" id="PTHR43331">
    <property type="entry name" value="HOMOSERINE DEHYDROGENASE"/>
    <property type="match status" value="1"/>
</dbReference>
<dbReference type="eggNOG" id="arCOG01351">
    <property type="taxonomic scope" value="Archaea"/>
</dbReference>
<dbReference type="EMBL" id="FN869859">
    <property type="protein sequence ID" value="CCC82621.1"/>
    <property type="molecule type" value="Genomic_DNA"/>
</dbReference>
<evidence type="ECO:0000259" key="6">
    <source>
        <dbReference type="Pfam" id="PF00742"/>
    </source>
</evidence>
<dbReference type="PANTHER" id="PTHR43331:SF1">
    <property type="entry name" value="HOMOSERINE DEHYDROGENASE"/>
    <property type="match status" value="1"/>
</dbReference>
<dbReference type="KEGG" id="ttn:TTX_2007"/>
<dbReference type="STRING" id="768679.TTX_2007"/>
<dbReference type="InterPro" id="IPR022697">
    <property type="entry name" value="HDH_short"/>
</dbReference>
<comment type="similarity">
    <text evidence="1">Belongs to the homoserine dehydrogenase family.</text>
</comment>
<dbReference type="PATRIC" id="fig|768679.9.peg.2032"/>
<dbReference type="GO" id="GO:0004412">
    <property type="term" value="F:homoserine dehydrogenase activity"/>
    <property type="evidence" value="ECO:0007669"/>
    <property type="project" value="UniProtKB-EC"/>
</dbReference>
<dbReference type="RefSeq" id="WP_014127874.1">
    <property type="nucleotide sequence ID" value="NC_016070.1"/>
</dbReference>
<dbReference type="GO" id="GO:0009088">
    <property type="term" value="P:threonine biosynthetic process"/>
    <property type="evidence" value="ECO:0007669"/>
    <property type="project" value="UniProtKB-UniPathway"/>
</dbReference>
<dbReference type="Pfam" id="PF00742">
    <property type="entry name" value="Homoserine_dh"/>
    <property type="match status" value="1"/>
</dbReference>
<feature type="binding site" evidence="5">
    <location>
        <position position="112"/>
    </location>
    <ligand>
        <name>NADPH</name>
        <dbReference type="ChEBI" id="CHEBI:57783"/>
    </ligand>
</feature>
<feature type="active site" description="Proton donor" evidence="4">
    <location>
        <position position="205"/>
    </location>
</feature>
<dbReference type="PaxDb" id="768679-TTX_2007"/>
<organism evidence="7 8">
    <name type="scientific">Thermoproteus tenax (strain ATCC 35583 / DSM 2078 / JCM 9277 / NBRC 100435 / Kra 1)</name>
    <dbReference type="NCBI Taxonomy" id="768679"/>
    <lineage>
        <taxon>Archaea</taxon>
        <taxon>Thermoproteota</taxon>
        <taxon>Thermoprotei</taxon>
        <taxon>Thermoproteales</taxon>
        <taxon>Thermoproteaceae</taxon>
        <taxon>Thermoproteus</taxon>
    </lineage>
</organism>
<evidence type="ECO:0000256" key="5">
    <source>
        <dbReference type="PIRSR" id="PIRSR036497-2"/>
    </source>
</evidence>
<dbReference type="Gene3D" id="3.40.50.720">
    <property type="entry name" value="NAD(P)-binding Rossmann-like Domain"/>
    <property type="match status" value="1"/>
</dbReference>
<dbReference type="SUPFAM" id="SSF55347">
    <property type="entry name" value="Glyceraldehyde-3-phosphate dehydrogenase-like, C-terminal domain"/>
    <property type="match status" value="1"/>
</dbReference>
<dbReference type="Proteomes" id="UP000002654">
    <property type="component" value="Chromosome"/>
</dbReference>
<keyword evidence="3 7" id="KW-0560">Oxidoreductase</keyword>
<dbReference type="UniPathway" id="UPA00051">
    <property type="reaction ID" value="UER00465"/>
</dbReference>
<dbReference type="FunFam" id="3.30.360.10:FF:000005">
    <property type="entry name" value="Homoserine dehydrogenase"/>
    <property type="match status" value="1"/>
</dbReference>
<feature type="binding site" evidence="5">
    <location>
        <begin position="6"/>
        <end position="11"/>
    </location>
    <ligand>
        <name>NADP(+)</name>
        <dbReference type="ChEBI" id="CHEBI:58349"/>
    </ligand>
</feature>
<evidence type="ECO:0000256" key="3">
    <source>
        <dbReference type="ARBA" id="ARBA00023002"/>
    </source>
</evidence>
<dbReference type="GeneID" id="11262896"/>
<evidence type="ECO:0000256" key="4">
    <source>
        <dbReference type="PIRSR" id="PIRSR036497-1"/>
    </source>
</evidence>
<gene>
    <name evidence="7" type="primary">hom</name>
    <name evidence="7" type="ordered locus">TTX_2007</name>
</gene>
<dbReference type="SUPFAM" id="SSF51735">
    <property type="entry name" value="NAD(P)-binding Rossmann-fold domains"/>
    <property type="match status" value="1"/>
</dbReference>
<feature type="domain" description="Homoserine dehydrogenase catalytic" evidence="6">
    <location>
        <begin position="138"/>
        <end position="300"/>
    </location>
</feature>
<evidence type="ECO:0000313" key="7">
    <source>
        <dbReference type="EMBL" id="CCC82621.1"/>
    </source>
</evidence>
<dbReference type="PIRSF" id="PIRSF036497">
    <property type="entry name" value="HDH_short"/>
    <property type="match status" value="1"/>
</dbReference>
<dbReference type="InterPro" id="IPR001342">
    <property type="entry name" value="HDH_cat"/>
</dbReference>